<gene>
    <name evidence="2" type="ORF">F8237_32765</name>
</gene>
<dbReference type="KEGG" id="bbet:F8237_32765"/>
<feature type="transmembrane region" description="Helical" evidence="1">
    <location>
        <begin position="75"/>
        <end position="99"/>
    </location>
</feature>
<evidence type="ECO:0000313" key="3">
    <source>
        <dbReference type="Proteomes" id="UP000325641"/>
    </source>
</evidence>
<feature type="transmembrane region" description="Helical" evidence="1">
    <location>
        <begin position="41"/>
        <end position="63"/>
    </location>
</feature>
<protein>
    <submittedName>
        <fullName evidence="2">Uncharacterized protein</fullName>
    </submittedName>
</protein>
<sequence>MSWHERAVHSLGFMMEGDDMDKAVEGFVQVLSFVLASSSTASLLAVGLILLLITTVFACIALRSKPEEVTSFFKVAFFLCLVGGILFSAAGPSLALFYVSQDPIRRKPVNAAIDDLASNRRVRYVIRLISRSPSDAALGIDALTQLGPARQKYSFVADYEELKGYTVKEALDLFGIGYVAGYRVSVVIFPLQVDLYPANARGLLQVVSNVEAGVSPQDRFLKPGKLSDDELREFGDTGIPTYRLDNFKPLYPHYCELAQTFFCGQYAAKELVGGLYRDWHPLGFSQKNPPTQPCAIPKEKFCSFSDWDKVRQEFKGHFGVRAFLIENLEISKIPGRMLFDFQDPLRDRIPDLGLPLSFD</sequence>
<keyword evidence="1" id="KW-1133">Transmembrane helix</keyword>
<dbReference type="RefSeq" id="WP_162006314.1">
    <property type="nucleotide sequence ID" value="NZ_CP044543.1"/>
</dbReference>
<accession>A0A5P6PEJ6</accession>
<organism evidence="2 3">
    <name type="scientific">Bradyrhizobium betae</name>
    <dbReference type="NCBI Taxonomy" id="244734"/>
    <lineage>
        <taxon>Bacteria</taxon>
        <taxon>Pseudomonadati</taxon>
        <taxon>Pseudomonadota</taxon>
        <taxon>Alphaproteobacteria</taxon>
        <taxon>Hyphomicrobiales</taxon>
        <taxon>Nitrobacteraceae</taxon>
        <taxon>Bradyrhizobium</taxon>
    </lineage>
</organism>
<evidence type="ECO:0000313" key="2">
    <source>
        <dbReference type="EMBL" id="QFI76757.1"/>
    </source>
</evidence>
<name>A0A5P6PEJ6_9BRAD</name>
<keyword evidence="1" id="KW-0812">Transmembrane</keyword>
<keyword evidence="1" id="KW-0472">Membrane</keyword>
<dbReference type="EMBL" id="CP044543">
    <property type="protein sequence ID" value="QFI76757.1"/>
    <property type="molecule type" value="Genomic_DNA"/>
</dbReference>
<evidence type="ECO:0000256" key="1">
    <source>
        <dbReference type="SAM" id="Phobius"/>
    </source>
</evidence>
<dbReference type="AlphaFoldDB" id="A0A5P6PEJ6"/>
<proteinExistence type="predicted"/>
<reference evidence="3" key="1">
    <citation type="submission" date="2019-10" db="EMBL/GenBank/DDBJ databases">
        <title>Complete Genome Sequence of Bradyrhizobium betae type strain PL7HG1T.</title>
        <authorList>
            <person name="Bromfield E.S.P."/>
            <person name="Cloutier S."/>
        </authorList>
    </citation>
    <scope>NUCLEOTIDE SEQUENCE [LARGE SCALE GENOMIC DNA]</scope>
    <source>
        <strain evidence="3">PL7HG1</strain>
    </source>
</reference>
<dbReference type="Proteomes" id="UP000325641">
    <property type="component" value="Chromosome"/>
</dbReference>